<dbReference type="PANTHER" id="PTHR43019:SF23">
    <property type="entry name" value="PROTEASE DO-LIKE 5, CHLOROPLASTIC"/>
    <property type="match status" value="1"/>
</dbReference>
<dbReference type="PANTHER" id="PTHR43019">
    <property type="entry name" value="SERINE ENDOPROTEASE DEGS"/>
    <property type="match status" value="1"/>
</dbReference>
<proteinExistence type="predicted"/>
<evidence type="ECO:0000256" key="2">
    <source>
        <dbReference type="SAM" id="Phobius"/>
    </source>
</evidence>
<keyword evidence="5" id="KW-1185">Reference proteome</keyword>
<accession>A0A842HWL9</accession>
<dbReference type="RefSeq" id="WP_185800577.1">
    <property type="nucleotide sequence ID" value="NZ_JACJVJ010000001.1"/>
</dbReference>
<dbReference type="Pfam" id="PF13365">
    <property type="entry name" value="Trypsin_2"/>
    <property type="match status" value="1"/>
</dbReference>
<dbReference type="Gene3D" id="2.40.10.120">
    <property type="match status" value="1"/>
</dbReference>
<name>A0A842HWL9_9SPHN</name>
<keyword evidence="2" id="KW-0472">Membrane</keyword>
<feature type="signal peptide" evidence="3">
    <location>
        <begin position="1"/>
        <end position="27"/>
    </location>
</feature>
<comment type="caution">
    <text evidence="4">The sequence shown here is derived from an EMBL/GenBank/DDBJ whole genome shotgun (WGS) entry which is preliminary data.</text>
</comment>
<evidence type="ECO:0000256" key="3">
    <source>
        <dbReference type="SAM" id="SignalP"/>
    </source>
</evidence>
<feature type="region of interest" description="Disordered" evidence="1">
    <location>
        <begin position="361"/>
        <end position="384"/>
    </location>
</feature>
<feature type="chain" id="PRO_5032934751" evidence="3">
    <location>
        <begin position="28"/>
        <end position="384"/>
    </location>
</feature>
<reference evidence="4 5" key="1">
    <citation type="submission" date="2020-08" db="EMBL/GenBank/DDBJ databases">
        <title>Draft genome sequence of Parasphingopyxis sp. GrpM-11.</title>
        <authorList>
            <person name="Oh J."/>
            <person name="Roh D.-H."/>
        </authorList>
    </citation>
    <scope>NUCLEOTIDE SEQUENCE [LARGE SCALE GENOMIC DNA]</scope>
    <source>
        <strain evidence="4 5">GrpM-11</strain>
    </source>
</reference>
<gene>
    <name evidence="4" type="ORF">H6P80_06985</name>
</gene>
<dbReference type="GO" id="GO:0006508">
    <property type="term" value="P:proteolysis"/>
    <property type="evidence" value="ECO:0007669"/>
    <property type="project" value="InterPro"/>
</dbReference>
<evidence type="ECO:0000256" key="1">
    <source>
        <dbReference type="SAM" id="MobiDB-lite"/>
    </source>
</evidence>
<keyword evidence="2" id="KW-1133">Transmembrane helix</keyword>
<evidence type="ECO:0000313" key="4">
    <source>
        <dbReference type="EMBL" id="MBC2777362.1"/>
    </source>
</evidence>
<dbReference type="Proteomes" id="UP000564378">
    <property type="component" value="Unassembled WGS sequence"/>
</dbReference>
<feature type="transmembrane region" description="Helical" evidence="2">
    <location>
        <begin position="293"/>
        <end position="316"/>
    </location>
</feature>
<dbReference type="InterPro" id="IPR001940">
    <property type="entry name" value="Peptidase_S1C"/>
</dbReference>
<dbReference type="SUPFAM" id="SSF50494">
    <property type="entry name" value="Trypsin-like serine proteases"/>
    <property type="match status" value="1"/>
</dbReference>
<dbReference type="EMBL" id="JACJVJ010000001">
    <property type="protein sequence ID" value="MBC2777362.1"/>
    <property type="molecule type" value="Genomic_DNA"/>
</dbReference>
<protein>
    <submittedName>
        <fullName evidence="4">Trypsin-like peptidase domain-containing protein</fullName>
    </submittedName>
</protein>
<dbReference type="GO" id="GO:0004252">
    <property type="term" value="F:serine-type endopeptidase activity"/>
    <property type="evidence" value="ECO:0007669"/>
    <property type="project" value="InterPro"/>
</dbReference>
<organism evidence="4 5">
    <name type="scientific">Parasphingopyxis marina</name>
    <dbReference type="NCBI Taxonomy" id="2761622"/>
    <lineage>
        <taxon>Bacteria</taxon>
        <taxon>Pseudomonadati</taxon>
        <taxon>Pseudomonadota</taxon>
        <taxon>Alphaproteobacteria</taxon>
        <taxon>Sphingomonadales</taxon>
        <taxon>Sphingomonadaceae</taxon>
        <taxon>Parasphingopyxis</taxon>
    </lineage>
</organism>
<evidence type="ECO:0000313" key="5">
    <source>
        <dbReference type="Proteomes" id="UP000564378"/>
    </source>
</evidence>
<sequence>MRTETTLPRLTALVLALLMLLPVTASAQKGENGEAERSQVVVAAQSVVRVALIANDPKQGEYLLGHGSGVAVAPRMIVTNAHVVAPLRESPNIAISIVPSSGSRRYPGELVASDTRADLALIRMQGGDITPLTIFTGSPDETARVAAIGYPGSVDLAENLSATDRVSPIPAVRTFGQISGGRSRRDVDTLLHTAAMARGNSGGPLVDECGRVIGVNSFGSLAEANDAEFGFAISAREIIPFLRANNVQPEITTDRCIPATQRALQSAAEQNREAFIEAERERQRLYEARELQLALAVALIVVGALLLAGGVVAMLYKNKWRRGAVVGTVSIGVGIGLMAASVYVFVNRPSLALADVPTPAASDAGAAEAPAEEADPEAGADASE</sequence>
<feature type="compositionally biased region" description="Acidic residues" evidence="1">
    <location>
        <begin position="370"/>
        <end position="384"/>
    </location>
</feature>
<feature type="transmembrane region" description="Helical" evidence="2">
    <location>
        <begin position="323"/>
        <end position="346"/>
    </location>
</feature>
<dbReference type="InterPro" id="IPR009003">
    <property type="entry name" value="Peptidase_S1_PA"/>
</dbReference>
<dbReference type="PRINTS" id="PR00834">
    <property type="entry name" value="PROTEASES2C"/>
</dbReference>
<keyword evidence="2" id="KW-0812">Transmembrane</keyword>
<keyword evidence="3" id="KW-0732">Signal</keyword>
<dbReference type="AlphaFoldDB" id="A0A842HWL9"/>